<dbReference type="VEuPathDB" id="VectorBase:HLOH_061638"/>
<proteinExistence type="predicted"/>
<comment type="caution">
    <text evidence="1">The sequence shown here is derived from an EMBL/GenBank/DDBJ whole genome shotgun (WGS) entry which is preliminary data.</text>
</comment>
<evidence type="ECO:0000313" key="2">
    <source>
        <dbReference type="Proteomes" id="UP000821853"/>
    </source>
</evidence>
<evidence type="ECO:0000313" key="1">
    <source>
        <dbReference type="EMBL" id="KAH9359869.1"/>
    </source>
</evidence>
<sequence>MLTRFVELKDFANDFLSREEIASSTDSMWAKVEVMMQSLQPAQEATKVLQIGQLTIRDLYAWWLADVFHEDISDTVATGTGPGSVHEETRTKSLQCEYILS</sequence>
<dbReference type="Proteomes" id="UP000821853">
    <property type="component" value="Chromosome 1"/>
</dbReference>
<dbReference type="EMBL" id="JABSTR010000001">
    <property type="protein sequence ID" value="KAH9359869.1"/>
    <property type="molecule type" value="Genomic_DNA"/>
</dbReference>
<organism evidence="1 2">
    <name type="scientific">Haemaphysalis longicornis</name>
    <name type="common">Bush tick</name>
    <dbReference type="NCBI Taxonomy" id="44386"/>
    <lineage>
        <taxon>Eukaryota</taxon>
        <taxon>Metazoa</taxon>
        <taxon>Ecdysozoa</taxon>
        <taxon>Arthropoda</taxon>
        <taxon>Chelicerata</taxon>
        <taxon>Arachnida</taxon>
        <taxon>Acari</taxon>
        <taxon>Parasitiformes</taxon>
        <taxon>Ixodida</taxon>
        <taxon>Ixodoidea</taxon>
        <taxon>Ixodidae</taxon>
        <taxon>Haemaphysalinae</taxon>
        <taxon>Haemaphysalis</taxon>
    </lineage>
</organism>
<keyword evidence="2" id="KW-1185">Reference proteome</keyword>
<gene>
    <name evidence="1" type="ORF">HPB48_014419</name>
</gene>
<name>A0A9J6FAA3_HAELO</name>
<accession>A0A9J6FAA3</accession>
<dbReference type="AlphaFoldDB" id="A0A9J6FAA3"/>
<reference evidence="1 2" key="1">
    <citation type="journal article" date="2020" name="Cell">
        <title>Large-Scale Comparative Analyses of Tick Genomes Elucidate Their Genetic Diversity and Vector Capacities.</title>
        <authorList>
            <consortium name="Tick Genome and Microbiome Consortium (TIGMIC)"/>
            <person name="Jia N."/>
            <person name="Wang J."/>
            <person name="Shi W."/>
            <person name="Du L."/>
            <person name="Sun Y."/>
            <person name="Zhan W."/>
            <person name="Jiang J.F."/>
            <person name="Wang Q."/>
            <person name="Zhang B."/>
            <person name="Ji P."/>
            <person name="Bell-Sakyi L."/>
            <person name="Cui X.M."/>
            <person name="Yuan T.T."/>
            <person name="Jiang B.G."/>
            <person name="Yang W.F."/>
            <person name="Lam T.T."/>
            <person name="Chang Q.C."/>
            <person name="Ding S.J."/>
            <person name="Wang X.J."/>
            <person name="Zhu J.G."/>
            <person name="Ruan X.D."/>
            <person name="Zhao L."/>
            <person name="Wei J.T."/>
            <person name="Ye R.Z."/>
            <person name="Que T.C."/>
            <person name="Du C.H."/>
            <person name="Zhou Y.H."/>
            <person name="Cheng J.X."/>
            <person name="Dai P.F."/>
            <person name="Guo W.B."/>
            <person name="Han X.H."/>
            <person name="Huang E.J."/>
            <person name="Li L.F."/>
            <person name="Wei W."/>
            <person name="Gao Y.C."/>
            <person name="Liu J.Z."/>
            <person name="Shao H.Z."/>
            <person name="Wang X."/>
            <person name="Wang C.C."/>
            <person name="Yang T.C."/>
            <person name="Huo Q.B."/>
            <person name="Li W."/>
            <person name="Chen H.Y."/>
            <person name="Chen S.E."/>
            <person name="Zhou L.G."/>
            <person name="Ni X.B."/>
            <person name="Tian J.H."/>
            <person name="Sheng Y."/>
            <person name="Liu T."/>
            <person name="Pan Y.S."/>
            <person name="Xia L.Y."/>
            <person name="Li J."/>
            <person name="Zhao F."/>
            <person name="Cao W.C."/>
        </authorList>
    </citation>
    <scope>NUCLEOTIDE SEQUENCE [LARGE SCALE GENOMIC DNA]</scope>
    <source>
        <strain evidence="1">HaeL-2018</strain>
    </source>
</reference>
<protein>
    <submittedName>
        <fullName evidence="1">Uncharacterized protein</fullName>
    </submittedName>
</protein>